<evidence type="ECO:0000313" key="3">
    <source>
        <dbReference type="EMBL" id="ETW00144.1"/>
    </source>
</evidence>
<dbReference type="VEuPathDB" id="FungiDB:H310_07552"/>
<protein>
    <recommendedName>
        <fullName evidence="4">C2 domain-containing protein</fullName>
    </recommendedName>
</protein>
<feature type="compositionally biased region" description="Basic and acidic residues" evidence="2">
    <location>
        <begin position="701"/>
        <end position="711"/>
    </location>
</feature>
<dbReference type="STRING" id="157072.A0A024U1L1"/>
<organism evidence="3">
    <name type="scientific">Aphanomyces invadans</name>
    <dbReference type="NCBI Taxonomy" id="157072"/>
    <lineage>
        <taxon>Eukaryota</taxon>
        <taxon>Sar</taxon>
        <taxon>Stramenopiles</taxon>
        <taxon>Oomycota</taxon>
        <taxon>Saprolegniomycetes</taxon>
        <taxon>Saprolegniales</taxon>
        <taxon>Verrucalvaceae</taxon>
        <taxon>Aphanomyces</taxon>
    </lineage>
</organism>
<dbReference type="PANTHER" id="PTHR21623:SF2">
    <property type="entry name" value="COILED-COIL DOMAIN-CONTAINING PROTEIN 33"/>
    <property type="match status" value="1"/>
</dbReference>
<dbReference type="AlphaFoldDB" id="A0A024U1L1"/>
<dbReference type="OrthoDB" id="552574at2759"/>
<dbReference type="GO" id="GO:0005777">
    <property type="term" value="C:peroxisome"/>
    <property type="evidence" value="ECO:0007669"/>
    <property type="project" value="TreeGrafter"/>
</dbReference>
<accession>A0A024U1L1</accession>
<evidence type="ECO:0000256" key="2">
    <source>
        <dbReference type="SAM" id="MobiDB-lite"/>
    </source>
</evidence>
<evidence type="ECO:0000256" key="1">
    <source>
        <dbReference type="SAM" id="Coils"/>
    </source>
</evidence>
<sequence length="850" mass="94796">MESPQPPAPFIPPFLKTTGVHDEGAFQPDFCDTPRDTKPNARPFTASSSSDTLFVCVHYAHHLEALAAAPPTAFIVCRVGRVLETSNMSEFWASPHGEKHAYSMAYTHFASTRVVDCSFNPVFNELLVVSIPPRAMQEKDGGWGIRLDLVQRPSATPGEDTLAAFAALPLEAVRPDTEVSMTVEFPHQQQTCPDQAQIFVTLFRQRRDATMSPQWNRLELTVDAVPAIHSSFKPEQTIAVVQLLPTSTKTIPLLVESPLPFLTVRCHTDLVQAYESTNHYRVTPGGYVDDSMFAWRYPTLFDFSSAPTAFCFHISLYAPKATPSYVCVGSSSVTTFAVPTRQGSKVPWPSILIRMSDAPWEVPLHGMLRWWEGASWHDFRKERVVCTNRLHANNHTRPVPQWMAAIARGLNRHPISTVVDTGGIVGVIAAMYHSRDVDGQDSASTLPLAANDEPVKTLDAKWHAQLQRLVEDIASKQAFIDKMQKEMDKRTTAIKSCGVEIVDLRKHLQKKDQLIQSLQVKLHNYEALEQRQQEEIRICLDGNGASATSFPVLAQHHTKLQSKHNALEASHAELSKKLLEARNFEAELIEAKMQYKTLEAAHLAQANFIQKANAEMQKLTVYKQTIATQETVIAKLEKLVESKLAEAKASAVGPNVHAEIFRLRLENSYLKEQLTYVSATELHASNSRSITRLRAATALQDDSHPPHKGRIEPLVPPLSTSTTKPSMSSRALQPLPINPRRTTSPEETDRDMVAPRRHQPPNQSTHDTQTTSRFVVHKPDNKPALDVSTNTDAVAVPSPDEDKSYNEDVLWVKIRVLEDQLRVNTTAAAQEIATLKARVFELEVEADASR</sequence>
<proteinExistence type="predicted"/>
<dbReference type="EMBL" id="KI913965">
    <property type="protein sequence ID" value="ETW00144.1"/>
    <property type="molecule type" value="Genomic_DNA"/>
</dbReference>
<name>A0A024U1L1_9STRA</name>
<feature type="region of interest" description="Disordered" evidence="2">
    <location>
        <begin position="698"/>
        <end position="774"/>
    </location>
</feature>
<dbReference type="GeneID" id="20084602"/>
<dbReference type="RefSeq" id="XP_008871169.1">
    <property type="nucleotide sequence ID" value="XM_008872947.1"/>
</dbReference>
<feature type="coiled-coil region" evidence="1">
    <location>
        <begin position="508"/>
        <end position="601"/>
    </location>
</feature>
<feature type="compositionally biased region" description="Polar residues" evidence="2">
    <location>
        <begin position="760"/>
        <end position="773"/>
    </location>
</feature>
<dbReference type="PANTHER" id="PTHR21623">
    <property type="entry name" value="SPERIOLIN-BINDING FACTOR"/>
    <property type="match status" value="1"/>
</dbReference>
<dbReference type="eggNOG" id="ENOG502SCEA">
    <property type="taxonomic scope" value="Eukaryota"/>
</dbReference>
<feature type="compositionally biased region" description="Polar residues" evidence="2">
    <location>
        <begin position="718"/>
        <end position="731"/>
    </location>
</feature>
<evidence type="ECO:0008006" key="4">
    <source>
        <dbReference type="Google" id="ProtNLM"/>
    </source>
</evidence>
<reference evidence="3" key="1">
    <citation type="submission" date="2013-12" db="EMBL/GenBank/DDBJ databases">
        <title>The Genome Sequence of Aphanomyces invadans NJM9701.</title>
        <authorList>
            <consortium name="The Broad Institute Genomics Platform"/>
            <person name="Russ C."/>
            <person name="Tyler B."/>
            <person name="van West P."/>
            <person name="Dieguez-Uribeondo J."/>
            <person name="Young S.K."/>
            <person name="Zeng Q."/>
            <person name="Gargeya S."/>
            <person name="Fitzgerald M."/>
            <person name="Abouelleil A."/>
            <person name="Alvarado L."/>
            <person name="Chapman S.B."/>
            <person name="Gainer-Dewar J."/>
            <person name="Goldberg J."/>
            <person name="Griggs A."/>
            <person name="Gujja S."/>
            <person name="Hansen M."/>
            <person name="Howarth C."/>
            <person name="Imamovic A."/>
            <person name="Ireland A."/>
            <person name="Larimer J."/>
            <person name="McCowan C."/>
            <person name="Murphy C."/>
            <person name="Pearson M."/>
            <person name="Poon T.W."/>
            <person name="Priest M."/>
            <person name="Roberts A."/>
            <person name="Saif S."/>
            <person name="Shea T."/>
            <person name="Sykes S."/>
            <person name="Wortman J."/>
            <person name="Nusbaum C."/>
            <person name="Birren B."/>
        </authorList>
    </citation>
    <scope>NUCLEOTIDE SEQUENCE [LARGE SCALE GENOMIC DNA]</scope>
    <source>
        <strain evidence="3">NJM9701</strain>
    </source>
</reference>
<keyword evidence="1" id="KW-0175">Coiled coil</keyword>
<dbReference type="InterPro" id="IPR039889">
    <property type="entry name" value="CCD33"/>
</dbReference>
<gene>
    <name evidence="3" type="ORF">H310_07552</name>
</gene>